<dbReference type="PANTHER" id="PTHR23023">
    <property type="entry name" value="DIMETHYLANILINE MONOOXYGENASE"/>
    <property type="match status" value="1"/>
</dbReference>
<dbReference type="OrthoDB" id="413515at2759"/>
<dbReference type="Pfam" id="PF00743">
    <property type="entry name" value="FMO-like"/>
    <property type="match status" value="2"/>
</dbReference>
<keyword evidence="7" id="KW-1185">Reference proteome</keyword>
<keyword evidence="4" id="KW-0521">NADP</keyword>
<dbReference type="GO" id="GO:0050661">
    <property type="term" value="F:NADP binding"/>
    <property type="evidence" value="ECO:0007669"/>
    <property type="project" value="InterPro"/>
</dbReference>
<dbReference type="InterPro" id="IPR020946">
    <property type="entry name" value="Flavin_mOase-like"/>
</dbReference>
<name>A0A0G4G6I9_VITBC</name>
<sequence length="500" mass="55498">MFRHDPLPFTTRLLWKHFVTILLSVGSRHSLLQEVSALSSRLSSTFVPVSHRRSCFMCTTTAGSKRVAVIGAGAGGLVAAKLLRDDGFAVRVFESADQLGGIWVYDKASPLYKSLRTNIPKEIMAYSDFPFDAGLPSFVKHTDVLAYLRSYADHFALHDMISLSTPVETAEYVSGESGQGWRINGEEALYPSLFVSNGHYNTPRYPRLVKNEFRGLVTHSKFYKEPSPYADQRVLVVGGGPSGVDLAWELHSVAKSVVWADSSFADPETAEATKSKLPSNVELVGRVEGLEEDGRYLVIGPDGSTVTSDDRVDAVIWATGYKYDFPFFSPSSGLIPSTDGSPQPLFDSLYVHLFHKAHSASLFFLGLPVRIIPFPMMESQTKAAIAVMKGRVKTEDLASLPVFPWVMSNEQFPYCALLEQLAKGTHHSFPRSTDPANDPTYDTMKLPRDIELRRQMYADSSLAKRRVPGRYRERNYRVLGAKGEGEIEWEVTEVPEPVAA</sequence>
<dbReference type="SUPFAM" id="SSF51905">
    <property type="entry name" value="FAD/NAD(P)-binding domain"/>
    <property type="match status" value="2"/>
</dbReference>
<dbReference type="OMA" id="CFEKQSD"/>
<dbReference type="GO" id="GO:0050660">
    <property type="term" value="F:flavin adenine dinucleotide binding"/>
    <property type="evidence" value="ECO:0007669"/>
    <property type="project" value="InterPro"/>
</dbReference>
<evidence type="ECO:0000256" key="3">
    <source>
        <dbReference type="ARBA" id="ARBA00022827"/>
    </source>
</evidence>
<dbReference type="VEuPathDB" id="CryptoDB:Vbra_3127"/>
<dbReference type="PRINTS" id="PR00370">
    <property type="entry name" value="FMOXYGENASE"/>
</dbReference>
<organism evidence="6 7">
    <name type="scientific">Vitrella brassicaformis (strain CCMP3155)</name>
    <dbReference type="NCBI Taxonomy" id="1169540"/>
    <lineage>
        <taxon>Eukaryota</taxon>
        <taxon>Sar</taxon>
        <taxon>Alveolata</taxon>
        <taxon>Colpodellida</taxon>
        <taxon>Vitrellaceae</taxon>
        <taxon>Vitrella</taxon>
    </lineage>
</organism>
<protein>
    <recommendedName>
        <fullName evidence="8">Flavin-containing monooxygenase</fullName>
    </recommendedName>
</protein>
<evidence type="ECO:0000256" key="4">
    <source>
        <dbReference type="ARBA" id="ARBA00022857"/>
    </source>
</evidence>
<dbReference type="InterPro" id="IPR036188">
    <property type="entry name" value="FAD/NAD-bd_sf"/>
</dbReference>
<keyword evidence="3" id="KW-0274">FAD</keyword>
<dbReference type="InterPro" id="IPR050346">
    <property type="entry name" value="FMO-like"/>
</dbReference>
<dbReference type="GO" id="GO:0004499">
    <property type="term" value="F:N,N-dimethylaniline monooxygenase activity"/>
    <property type="evidence" value="ECO:0007669"/>
    <property type="project" value="InterPro"/>
</dbReference>
<dbReference type="Gene3D" id="3.50.50.60">
    <property type="entry name" value="FAD/NAD(P)-binding domain"/>
    <property type="match status" value="2"/>
</dbReference>
<dbReference type="AlphaFoldDB" id="A0A0G4G6I9"/>
<keyword evidence="2" id="KW-0285">Flavoprotein</keyword>
<proteinExistence type="inferred from homology"/>
<dbReference type="InterPro" id="IPR000960">
    <property type="entry name" value="Flavin_mOase"/>
</dbReference>
<dbReference type="InParanoid" id="A0A0G4G6I9"/>
<dbReference type="STRING" id="1169540.A0A0G4G6I9"/>
<reference evidence="6 7" key="1">
    <citation type="submission" date="2014-11" db="EMBL/GenBank/DDBJ databases">
        <authorList>
            <person name="Zhu J."/>
            <person name="Qi W."/>
            <person name="Song R."/>
        </authorList>
    </citation>
    <scope>NUCLEOTIDE SEQUENCE [LARGE SCALE GENOMIC DNA]</scope>
</reference>
<accession>A0A0G4G6I9</accession>
<evidence type="ECO:0008006" key="8">
    <source>
        <dbReference type="Google" id="ProtNLM"/>
    </source>
</evidence>
<evidence type="ECO:0000313" key="7">
    <source>
        <dbReference type="Proteomes" id="UP000041254"/>
    </source>
</evidence>
<evidence type="ECO:0000256" key="1">
    <source>
        <dbReference type="ARBA" id="ARBA00009183"/>
    </source>
</evidence>
<evidence type="ECO:0000313" key="6">
    <source>
        <dbReference type="EMBL" id="CEM24239.1"/>
    </source>
</evidence>
<dbReference type="PhylomeDB" id="A0A0G4G6I9"/>
<keyword evidence="5" id="KW-0560">Oxidoreductase</keyword>
<gene>
    <name evidence="6" type="ORF">Vbra_3127</name>
</gene>
<evidence type="ECO:0000256" key="2">
    <source>
        <dbReference type="ARBA" id="ARBA00022630"/>
    </source>
</evidence>
<evidence type="ECO:0000256" key="5">
    <source>
        <dbReference type="ARBA" id="ARBA00023002"/>
    </source>
</evidence>
<dbReference type="Proteomes" id="UP000041254">
    <property type="component" value="Unassembled WGS sequence"/>
</dbReference>
<comment type="similarity">
    <text evidence="1">Belongs to the FMO family.</text>
</comment>
<dbReference type="EMBL" id="CDMY01000581">
    <property type="protein sequence ID" value="CEM24239.1"/>
    <property type="molecule type" value="Genomic_DNA"/>
</dbReference>